<evidence type="ECO:0000313" key="2">
    <source>
        <dbReference type="Proteomes" id="UP001148482"/>
    </source>
</evidence>
<dbReference type="PIRSF" id="PIRSF028458">
    <property type="entry name" value="UCP028458_glyceroPtfrase"/>
    <property type="match status" value="1"/>
</dbReference>
<organism evidence="1 2">
    <name type="scientific">Salinimicrobium profundisediminis</name>
    <dbReference type="NCBI Taxonomy" id="2994553"/>
    <lineage>
        <taxon>Bacteria</taxon>
        <taxon>Pseudomonadati</taxon>
        <taxon>Bacteroidota</taxon>
        <taxon>Flavobacteriia</taxon>
        <taxon>Flavobacteriales</taxon>
        <taxon>Flavobacteriaceae</taxon>
        <taxon>Salinimicrobium</taxon>
    </lineage>
</organism>
<comment type="caution">
    <text evidence="1">The sequence shown here is derived from an EMBL/GenBank/DDBJ whole genome shotgun (WGS) entry which is preliminary data.</text>
</comment>
<dbReference type="InterPro" id="IPR043148">
    <property type="entry name" value="TagF_C"/>
</dbReference>
<protein>
    <submittedName>
        <fullName evidence="1">CDP-glycerol glycerophosphotransferase family protein</fullName>
    </submittedName>
</protein>
<gene>
    <name evidence="1" type="ORF">OQ279_06060</name>
</gene>
<dbReference type="GO" id="GO:0016853">
    <property type="term" value="F:isomerase activity"/>
    <property type="evidence" value="ECO:0007669"/>
    <property type="project" value="UniProtKB-KW"/>
</dbReference>
<dbReference type="Proteomes" id="UP001148482">
    <property type="component" value="Unassembled WGS sequence"/>
</dbReference>
<reference evidence="1" key="1">
    <citation type="submission" date="2022-11" db="EMBL/GenBank/DDBJ databases">
        <title>Salinimicrobium profundisediminis sp. nov., isolated from deep-sea sediment of the Mariana Trench.</title>
        <authorList>
            <person name="Fu H."/>
        </authorList>
    </citation>
    <scope>NUCLEOTIDE SEQUENCE</scope>
    <source>
        <strain evidence="1">MT39</strain>
    </source>
</reference>
<dbReference type="SUPFAM" id="SSF53756">
    <property type="entry name" value="UDP-Glycosyltransferase/glycogen phosphorylase"/>
    <property type="match status" value="1"/>
</dbReference>
<evidence type="ECO:0000313" key="1">
    <source>
        <dbReference type="EMBL" id="MCX2837713.1"/>
    </source>
</evidence>
<name>A0A9X3I0R7_9FLAO</name>
<dbReference type="RefSeq" id="WP_266068955.1">
    <property type="nucleotide sequence ID" value="NZ_JAPJDA010000008.1"/>
</dbReference>
<sequence>MNYRFLIYISYSYAFPIGEPLEKEILARGYEVKWFADREETREKISSEKQALDNIKEVMDYQPHVVLSITNTIADFIPGLKVQVFHGFETSKRNFKKGHFRIRGFFDLYCTHGPSTTQIFLELQKKHKHFEVRETGWPKLDPLFPVHDEPREKPCILVASTFTERLSLAYNDDVVKEITRLSKRGEWEFKVVLHPKLPEEIVNKFREIQNENLTYYETTNLIPLFKEADVLLADSTSVITEFLLQEKPVVTFRNSKPGPQLINVTEVRDVEVALTEALDPQVQLLENIKEFNQRVHPYKDGISSKRLIDACLEFLHADKTELKPKPWNLIRKFKERRKLSYFPLKTYRRPPTIK</sequence>
<dbReference type="InterPro" id="IPR016886">
    <property type="entry name" value="UCP028458_glyceroPtfrase"/>
</dbReference>
<keyword evidence="2" id="KW-1185">Reference proteome</keyword>
<dbReference type="Gene3D" id="3.40.50.12580">
    <property type="match status" value="1"/>
</dbReference>
<proteinExistence type="predicted"/>
<dbReference type="AlphaFoldDB" id="A0A9X3I0R7"/>
<dbReference type="EMBL" id="JAPJDA010000008">
    <property type="protein sequence ID" value="MCX2837713.1"/>
    <property type="molecule type" value="Genomic_DNA"/>
</dbReference>
<accession>A0A9X3I0R7</accession>